<protein>
    <submittedName>
        <fullName evidence="1">Uncharacterized protein</fullName>
    </submittedName>
</protein>
<dbReference type="GeneID" id="84591738"/>
<evidence type="ECO:0000313" key="1">
    <source>
        <dbReference type="RefSeq" id="XP_059601206.1"/>
    </source>
</evidence>
<gene>
    <name evidence="1" type="ORF">An08g07300</name>
</gene>
<dbReference type="KEGG" id="ang:An08g07300"/>
<organism evidence="1">
    <name type="scientific">Aspergillus niger</name>
    <dbReference type="NCBI Taxonomy" id="5061"/>
    <lineage>
        <taxon>Eukaryota</taxon>
        <taxon>Fungi</taxon>
        <taxon>Dikarya</taxon>
        <taxon>Ascomycota</taxon>
        <taxon>Pezizomycotina</taxon>
        <taxon>Eurotiomycetes</taxon>
        <taxon>Eurotiomycetidae</taxon>
        <taxon>Eurotiales</taxon>
        <taxon>Aspergillaceae</taxon>
        <taxon>Aspergillus</taxon>
        <taxon>Aspergillus subgen. Circumdati</taxon>
    </lineage>
</organism>
<reference evidence="1" key="1">
    <citation type="submission" date="2025-02" db="EMBL/GenBank/DDBJ databases">
        <authorList>
            <consortium name="NCBI Genome Project"/>
        </authorList>
    </citation>
    <scope>NUCLEOTIDE SEQUENCE</scope>
</reference>
<sequence length="123" mass="14030">MKLDGSDTDKRHNNNLGLALPRGSQLDLSLTRLWILSGDFSFILRRSFGMTDVLMRRLREVFKSALKDIGLLVRFVVNLFGSPEEIPERILAITPRQEVNGWPEGMQPPTEWCQSQLSVRAAY</sequence>
<reference evidence="1" key="2">
    <citation type="submission" date="2025-08" db="UniProtKB">
        <authorList>
            <consortium name="RefSeq"/>
        </authorList>
    </citation>
    <scope>IDENTIFICATION</scope>
</reference>
<proteinExistence type="predicted"/>
<name>A0AAJ8DZJ8_ASPNG</name>
<dbReference type="RefSeq" id="XP_059601206.1">
    <property type="nucleotide sequence ID" value="XM_059749176.1"/>
</dbReference>
<dbReference type="VEuPathDB" id="FungiDB:An08g07300"/>
<accession>A0AAJ8DZJ8</accession>
<dbReference type="AlphaFoldDB" id="A0AAJ8DZJ8"/>